<evidence type="ECO:0000313" key="3">
    <source>
        <dbReference type="EMBL" id="CAL6112792.1"/>
    </source>
</evidence>
<keyword evidence="4" id="KW-1185">Reference proteome</keyword>
<feature type="transmembrane region" description="Helical" evidence="1">
    <location>
        <begin position="164"/>
        <end position="187"/>
    </location>
</feature>
<feature type="transmembrane region" description="Helical" evidence="1">
    <location>
        <begin position="44"/>
        <end position="62"/>
    </location>
</feature>
<feature type="transmembrane region" description="Helical" evidence="1">
    <location>
        <begin position="250"/>
        <end position="274"/>
    </location>
</feature>
<keyword evidence="1" id="KW-0472">Membrane</keyword>
<proteinExistence type="predicted"/>
<keyword evidence="1" id="KW-1133">Transmembrane helix</keyword>
<reference evidence="3 4" key="2">
    <citation type="submission" date="2024-07" db="EMBL/GenBank/DDBJ databases">
        <authorList>
            <person name="Akdeniz Z."/>
        </authorList>
    </citation>
    <scope>NUCLEOTIDE SEQUENCE [LARGE SCALE GENOMIC DNA]</scope>
</reference>
<protein>
    <submittedName>
        <fullName evidence="3">Hypothetical_protein</fullName>
    </submittedName>
</protein>
<feature type="transmembrane region" description="Helical" evidence="1">
    <location>
        <begin position="220"/>
        <end position="238"/>
    </location>
</feature>
<comment type="caution">
    <text evidence="2">The sequence shown here is derived from an EMBL/GenBank/DDBJ whole genome shotgun (WGS) entry which is preliminary data.</text>
</comment>
<dbReference type="AlphaFoldDB" id="A0AA86PJE7"/>
<keyword evidence="1" id="KW-0812">Transmembrane</keyword>
<reference evidence="2" key="1">
    <citation type="submission" date="2023-06" db="EMBL/GenBank/DDBJ databases">
        <authorList>
            <person name="Kurt Z."/>
        </authorList>
    </citation>
    <scope>NUCLEOTIDE SEQUENCE</scope>
</reference>
<dbReference type="Proteomes" id="UP001642409">
    <property type="component" value="Unassembled WGS sequence"/>
</dbReference>
<evidence type="ECO:0000313" key="2">
    <source>
        <dbReference type="EMBL" id="CAI9940845.1"/>
    </source>
</evidence>
<dbReference type="EMBL" id="CATOUU010000682">
    <property type="protein sequence ID" value="CAI9940845.1"/>
    <property type="molecule type" value="Genomic_DNA"/>
</dbReference>
<feature type="transmembrane region" description="Helical" evidence="1">
    <location>
        <begin position="82"/>
        <end position="106"/>
    </location>
</feature>
<evidence type="ECO:0000256" key="1">
    <source>
        <dbReference type="SAM" id="Phobius"/>
    </source>
</evidence>
<gene>
    <name evidence="2" type="ORF">HINF_LOCUS28490</name>
    <name evidence="3" type="ORF">HINF_LOCUS77205</name>
</gene>
<organism evidence="2">
    <name type="scientific">Hexamita inflata</name>
    <dbReference type="NCBI Taxonomy" id="28002"/>
    <lineage>
        <taxon>Eukaryota</taxon>
        <taxon>Metamonada</taxon>
        <taxon>Diplomonadida</taxon>
        <taxon>Hexamitidae</taxon>
        <taxon>Hexamitinae</taxon>
        <taxon>Hexamita</taxon>
    </lineage>
</organism>
<dbReference type="EMBL" id="CAXDID020000747">
    <property type="protein sequence ID" value="CAL6112792.1"/>
    <property type="molecule type" value="Genomic_DNA"/>
</dbReference>
<feature type="transmembrane region" description="Helical" evidence="1">
    <location>
        <begin position="12"/>
        <end position="32"/>
    </location>
</feature>
<sequence length="286" mass="32964">MSQRILSSQQIACYITSSVVQILTLAVQFVYVKKNYMSKQFKQIQSPFIVIFYVSFLLGVVINPVNSWVNVLIDRDGISDYLFLHIAFKNMLRSTIPAFMIILNVIMSYSLFQKSNRLKIDVTVASTLMLFYCSIQILAESVCSFSSSQLCPHPNGSSWFASPIYQLTTATFRIAPLLVQAVLAFFLPRCLKVEYYEYEEEETLLKEKQNELYIIQQKRIVLLQVLISTLSFFLDVTFTNCVQPFFEVEFGFMCWIECFMECLSVFTGGFVYCLKIQVQNIVINGQ</sequence>
<name>A0AA86PJE7_9EUKA</name>
<evidence type="ECO:0000313" key="4">
    <source>
        <dbReference type="Proteomes" id="UP001642409"/>
    </source>
</evidence>
<accession>A0AA86PJE7</accession>